<protein>
    <submittedName>
        <fullName evidence="7">O-antigen ligase</fullName>
    </submittedName>
</protein>
<dbReference type="PANTHER" id="PTHR37422">
    <property type="entry name" value="TEICHURONIC ACID BIOSYNTHESIS PROTEIN TUAE"/>
    <property type="match status" value="1"/>
</dbReference>
<dbReference type="InterPro" id="IPR007016">
    <property type="entry name" value="O-antigen_ligase-rel_domated"/>
</dbReference>
<evidence type="ECO:0000256" key="2">
    <source>
        <dbReference type="ARBA" id="ARBA00022692"/>
    </source>
</evidence>
<dbReference type="GO" id="GO:0016874">
    <property type="term" value="F:ligase activity"/>
    <property type="evidence" value="ECO:0007669"/>
    <property type="project" value="UniProtKB-KW"/>
</dbReference>
<gene>
    <name evidence="7" type="ORF">C7957_14711</name>
</gene>
<dbReference type="PANTHER" id="PTHR37422:SF17">
    <property type="entry name" value="O-ANTIGEN LIGASE"/>
    <property type="match status" value="1"/>
</dbReference>
<feature type="transmembrane region" description="Helical" evidence="5">
    <location>
        <begin position="153"/>
        <end position="175"/>
    </location>
</feature>
<sequence>MLPSSVNSIFSITIGLKTIKLNLIVLVLIIIFIYLYNINNLTKLRFNIYEISYFIFLVYVFVSGITVFLGSFNYILFYDFLYNFLILVLPFLLYFIFSKYNKSINEIKFYIILLGDLIAIQVFLFSFFYKIFGQMLGWSFNNLNLYHGVLRTRTTVGSSTVSGVFLFIIFGLVLIEIECGNNSFFNKVSSFLLGASIFLTFTRSAISAFLFFVFFYLLIKLKSNPKQFYKFLVIIIIIITIIAIVYPEIFINNYERFFTKKSQSSNNKRLELFYNTLDKSKDYFLFGTGIGLGYYRISDINNNITYKLTNPHNQHAALLLETGIVGYLLFLIFVFTIFITYRKLIINNKRYKLLFLLIFILVFWVGQFETFITSDLRTSFFIWLPILILKGSVMFEKRKRRVNFRS</sequence>
<keyword evidence="7" id="KW-0436">Ligase</keyword>
<feature type="transmembrane region" description="Helical" evidence="5">
    <location>
        <begin position="21"/>
        <end position="39"/>
    </location>
</feature>
<feature type="transmembrane region" description="Helical" evidence="5">
    <location>
        <begin position="231"/>
        <end position="251"/>
    </location>
</feature>
<feature type="transmembrane region" description="Helical" evidence="5">
    <location>
        <begin position="353"/>
        <end position="372"/>
    </location>
</feature>
<keyword evidence="3 5" id="KW-1133">Transmembrane helix</keyword>
<keyword evidence="2 5" id="KW-0812">Transmembrane</keyword>
<comment type="caution">
    <text evidence="7">The sequence shown here is derived from an EMBL/GenBank/DDBJ whole genome shotgun (WGS) entry which is preliminary data.</text>
</comment>
<proteinExistence type="predicted"/>
<dbReference type="InterPro" id="IPR051533">
    <property type="entry name" value="WaaL-like"/>
</dbReference>
<evidence type="ECO:0000256" key="3">
    <source>
        <dbReference type="ARBA" id="ARBA00022989"/>
    </source>
</evidence>
<dbReference type="AlphaFoldDB" id="A0A4R6R8G1"/>
<feature type="transmembrane region" description="Helical" evidence="5">
    <location>
        <begin position="316"/>
        <end position="341"/>
    </location>
</feature>
<comment type="subcellular location">
    <subcellularLocation>
        <location evidence="1">Membrane</location>
        <topology evidence="1">Multi-pass membrane protein</topology>
    </subcellularLocation>
</comment>
<evidence type="ECO:0000259" key="6">
    <source>
        <dbReference type="Pfam" id="PF04932"/>
    </source>
</evidence>
<name>A0A4R6R8G1_9FIRM</name>
<feature type="domain" description="O-antigen ligase-related" evidence="6">
    <location>
        <begin position="189"/>
        <end position="331"/>
    </location>
</feature>
<dbReference type="Pfam" id="PF04932">
    <property type="entry name" value="Wzy_C"/>
    <property type="match status" value="1"/>
</dbReference>
<feature type="transmembrane region" description="Helical" evidence="5">
    <location>
        <begin position="195"/>
        <end position="219"/>
    </location>
</feature>
<feature type="transmembrane region" description="Helical" evidence="5">
    <location>
        <begin position="109"/>
        <end position="132"/>
    </location>
</feature>
<feature type="transmembrane region" description="Helical" evidence="5">
    <location>
        <begin position="378"/>
        <end position="395"/>
    </location>
</feature>
<organism evidence="7 8">
    <name type="scientific">Halanaerobium saccharolyticum</name>
    <dbReference type="NCBI Taxonomy" id="43595"/>
    <lineage>
        <taxon>Bacteria</taxon>
        <taxon>Bacillati</taxon>
        <taxon>Bacillota</taxon>
        <taxon>Clostridia</taxon>
        <taxon>Halanaerobiales</taxon>
        <taxon>Halanaerobiaceae</taxon>
        <taxon>Halanaerobium</taxon>
    </lineage>
</organism>
<reference evidence="7 8" key="1">
    <citation type="submission" date="2019-03" db="EMBL/GenBank/DDBJ databases">
        <title>Subsurface microbial communities from deep shales in Ohio and West Virginia, USA.</title>
        <authorList>
            <person name="Wrighton K."/>
        </authorList>
    </citation>
    <scope>NUCLEOTIDE SEQUENCE [LARGE SCALE GENOMIC DNA]</scope>
    <source>
        <strain evidence="7 8">MSL 7</strain>
    </source>
</reference>
<feature type="transmembrane region" description="Helical" evidence="5">
    <location>
        <begin position="76"/>
        <end position="97"/>
    </location>
</feature>
<feature type="transmembrane region" description="Helical" evidence="5">
    <location>
        <begin position="51"/>
        <end position="69"/>
    </location>
</feature>
<evidence type="ECO:0000313" key="8">
    <source>
        <dbReference type="Proteomes" id="UP000295176"/>
    </source>
</evidence>
<accession>A0A4R6R8G1</accession>
<keyword evidence="4 5" id="KW-0472">Membrane</keyword>
<dbReference type="EMBL" id="SNXX01000047">
    <property type="protein sequence ID" value="TDP82303.1"/>
    <property type="molecule type" value="Genomic_DNA"/>
</dbReference>
<evidence type="ECO:0000256" key="5">
    <source>
        <dbReference type="SAM" id="Phobius"/>
    </source>
</evidence>
<dbReference type="Proteomes" id="UP000295176">
    <property type="component" value="Unassembled WGS sequence"/>
</dbReference>
<dbReference type="GO" id="GO:0016020">
    <property type="term" value="C:membrane"/>
    <property type="evidence" value="ECO:0007669"/>
    <property type="project" value="UniProtKB-SubCell"/>
</dbReference>
<evidence type="ECO:0000313" key="7">
    <source>
        <dbReference type="EMBL" id="TDP82303.1"/>
    </source>
</evidence>
<evidence type="ECO:0000256" key="1">
    <source>
        <dbReference type="ARBA" id="ARBA00004141"/>
    </source>
</evidence>
<evidence type="ECO:0000256" key="4">
    <source>
        <dbReference type="ARBA" id="ARBA00023136"/>
    </source>
</evidence>